<organism evidence="4 5">
    <name type="scientific">Knufia peltigerae</name>
    <dbReference type="NCBI Taxonomy" id="1002370"/>
    <lineage>
        <taxon>Eukaryota</taxon>
        <taxon>Fungi</taxon>
        <taxon>Dikarya</taxon>
        <taxon>Ascomycota</taxon>
        <taxon>Pezizomycotina</taxon>
        <taxon>Eurotiomycetes</taxon>
        <taxon>Chaetothyriomycetidae</taxon>
        <taxon>Chaetothyriales</taxon>
        <taxon>Trichomeriaceae</taxon>
        <taxon>Knufia</taxon>
    </lineage>
</organism>
<dbReference type="GO" id="GO:0016491">
    <property type="term" value="F:oxidoreductase activity"/>
    <property type="evidence" value="ECO:0007669"/>
    <property type="project" value="UniProtKB-KW"/>
</dbReference>
<dbReference type="InterPro" id="IPR011032">
    <property type="entry name" value="GroES-like_sf"/>
</dbReference>
<dbReference type="SUPFAM" id="SSF51735">
    <property type="entry name" value="NAD(P)-binding Rossmann-fold domains"/>
    <property type="match status" value="1"/>
</dbReference>
<evidence type="ECO:0000259" key="3">
    <source>
        <dbReference type="Pfam" id="PF08240"/>
    </source>
</evidence>
<evidence type="ECO:0000313" key="5">
    <source>
        <dbReference type="Proteomes" id="UP001172681"/>
    </source>
</evidence>
<sequence length="357" mass="38794">MRAARYYGPRNIQVENVNVPEPAHDEVLVDIEWCGICGTDLHEYLIGPVIIPTREKPSGIKGAYLPVIMGHEFCGKISKAPPSSGLKIGQPVMVDPRIYCKSCYTCQSSNTNICTQWGFLGLGADFGGGLAESIAVRPEMCYPLPDSVSLADAAVIEPLVVGRHAIKCSGFDDFSLLSALVIGGGPVGVAVIHNLRAKGSKQIFVSEPTQRRHAHVSQIADAVFDPTKLDVGEKCRSLTNGKGVDVVFDCAGVNAGLQQGMDSLRRRGTMVNVAAWETKPILPYEEFMLKELNYKAAMSYDDLDFQETVADYLAGKFKGAETMITSRISLEDVVSKGFDELVNNKDDHVKILVTPQK</sequence>
<dbReference type="InterPro" id="IPR036291">
    <property type="entry name" value="NAD(P)-bd_dom_sf"/>
</dbReference>
<gene>
    <name evidence="4" type="ORF">H2204_005297</name>
</gene>
<dbReference type="InterPro" id="IPR013149">
    <property type="entry name" value="ADH-like_C"/>
</dbReference>
<dbReference type="PANTHER" id="PTHR43401">
    <property type="entry name" value="L-THREONINE 3-DEHYDROGENASE"/>
    <property type="match status" value="1"/>
</dbReference>
<dbReference type="SUPFAM" id="SSF50129">
    <property type="entry name" value="GroES-like"/>
    <property type="match status" value="1"/>
</dbReference>
<dbReference type="PANTHER" id="PTHR43401:SF2">
    <property type="entry name" value="L-THREONINE 3-DEHYDROGENASE"/>
    <property type="match status" value="1"/>
</dbReference>
<keyword evidence="1" id="KW-0560">Oxidoreductase</keyword>
<dbReference type="EMBL" id="JAPDRN010000029">
    <property type="protein sequence ID" value="KAJ9636464.1"/>
    <property type="molecule type" value="Genomic_DNA"/>
</dbReference>
<dbReference type="Pfam" id="PF00107">
    <property type="entry name" value="ADH_zinc_N"/>
    <property type="match status" value="1"/>
</dbReference>
<reference evidence="4" key="1">
    <citation type="submission" date="2022-10" db="EMBL/GenBank/DDBJ databases">
        <title>Culturing micro-colonial fungi from biological soil crusts in the Mojave desert and describing Neophaeococcomyces mojavensis, and introducing the new genera and species Taxawa tesnikishii.</title>
        <authorList>
            <person name="Kurbessoian T."/>
            <person name="Stajich J.E."/>
        </authorList>
    </citation>
    <scope>NUCLEOTIDE SEQUENCE</scope>
    <source>
        <strain evidence="4">TK_35</strain>
    </source>
</reference>
<feature type="domain" description="Alcohol dehydrogenase-like C-terminal" evidence="2">
    <location>
        <begin position="186"/>
        <end position="309"/>
    </location>
</feature>
<evidence type="ECO:0000313" key="4">
    <source>
        <dbReference type="EMBL" id="KAJ9636464.1"/>
    </source>
</evidence>
<feature type="domain" description="Alcohol dehydrogenase-like N-terminal" evidence="3">
    <location>
        <begin position="25"/>
        <end position="146"/>
    </location>
</feature>
<accession>A0AA39CYL5</accession>
<dbReference type="InterPro" id="IPR013154">
    <property type="entry name" value="ADH-like_N"/>
</dbReference>
<dbReference type="Proteomes" id="UP001172681">
    <property type="component" value="Unassembled WGS sequence"/>
</dbReference>
<dbReference type="InterPro" id="IPR050129">
    <property type="entry name" value="Zn_alcohol_dh"/>
</dbReference>
<comment type="caution">
    <text evidence="4">The sequence shown here is derived from an EMBL/GenBank/DDBJ whole genome shotgun (WGS) entry which is preliminary data.</text>
</comment>
<dbReference type="Gene3D" id="3.40.50.720">
    <property type="entry name" value="NAD(P)-binding Rossmann-like Domain"/>
    <property type="match status" value="1"/>
</dbReference>
<protein>
    <submittedName>
        <fullName evidence="4">Uncharacterized protein</fullName>
    </submittedName>
</protein>
<dbReference type="CDD" id="cd08233">
    <property type="entry name" value="butanediol_DH_like"/>
    <property type="match status" value="1"/>
</dbReference>
<evidence type="ECO:0000256" key="1">
    <source>
        <dbReference type="ARBA" id="ARBA00023002"/>
    </source>
</evidence>
<dbReference type="AlphaFoldDB" id="A0AA39CYL5"/>
<evidence type="ECO:0000259" key="2">
    <source>
        <dbReference type="Pfam" id="PF00107"/>
    </source>
</evidence>
<name>A0AA39CYL5_9EURO</name>
<dbReference type="Pfam" id="PF08240">
    <property type="entry name" value="ADH_N"/>
    <property type="match status" value="1"/>
</dbReference>
<proteinExistence type="predicted"/>
<keyword evidence="5" id="KW-1185">Reference proteome</keyword>
<dbReference type="Gene3D" id="3.90.180.10">
    <property type="entry name" value="Medium-chain alcohol dehydrogenases, catalytic domain"/>
    <property type="match status" value="1"/>
</dbReference>